<accession>A0ABW3D9X6</accession>
<evidence type="ECO:0000313" key="1">
    <source>
        <dbReference type="EMBL" id="MFD0868760.1"/>
    </source>
</evidence>
<dbReference type="Pfam" id="PF10934">
    <property type="entry name" value="Sheath_initiator"/>
    <property type="match status" value="1"/>
</dbReference>
<reference evidence="2" key="1">
    <citation type="journal article" date="2019" name="Int. J. Syst. Evol. Microbiol.">
        <title>The Global Catalogue of Microorganisms (GCM) 10K type strain sequencing project: providing services to taxonomists for standard genome sequencing and annotation.</title>
        <authorList>
            <consortium name="The Broad Institute Genomics Platform"/>
            <consortium name="The Broad Institute Genome Sequencing Center for Infectious Disease"/>
            <person name="Wu L."/>
            <person name="Ma J."/>
        </authorList>
    </citation>
    <scope>NUCLEOTIDE SEQUENCE [LARGE SCALE GENOMIC DNA]</scope>
    <source>
        <strain evidence="2">CCUG 57263</strain>
    </source>
</reference>
<dbReference type="EMBL" id="JBHTIU010000023">
    <property type="protein sequence ID" value="MFD0868760.1"/>
    <property type="molecule type" value="Genomic_DNA"/>
</dbReference>
<sequence length="156" mass="18622">MQNHWRWRLMPNLFPIIENDDHTEQQERQVQFGRSWKFDYEKGDFVTSPTGKVMGCSNTDAWLEWCKKAILTKRYRHLVYSRNHGQELDDLISRHLTREANELEIKRMVTETLMVDPRTSGVGNFTFRWEDEKCFYTCEITNTIGETRSIQQSVVI</sequence>
<dbReference type="InterPro" id="IPR020288">
    <property type="entry name" value="Sheath_initiator"/>
</dbReference>
<gene>
    <name evidence="1" type="ORF">ACFQ03_06330</name>
</gene>
<evidence type="ECO:0000313" key="2">
    <source>
        <dbReference type="Proteomes" id="UP001597120"/>
    </source>
</evidence>
<dbReference type="Proteomes" id="UP001597120">
    <property type="component" value="Unassembled WGS sequence"/>
</dbReference>
<comment type="caution">
    <text evidence="1">The sequence shown here is derived from an EMBL/GenBank/DDBJ whole genome shotgun (WGS) entry which is preliminary data.</text>
</comment>
<proteinExistence type="predicted"/>
<organism evidence="1 2">
    <name type="scientific">Paenibacillus residui</name>
    <dbReference type="NCBI Taxonomy" id="629724"/>
    <lineage>
        <taxon>Bacteria</taxon>
        <taxon>Bacillati</taxon>
        <taxon>Bacillota</taxon>
        <taxon>Bacilli</taxon>
        <taxon>Bacillales</taxon>
        <taxon>Paenibacillaceae</taxon>
        <taxon>Paenibacillus</taxon>
    </lineage>
</organism>
<dbReference type="RefSeq" id="WP_379286867.1">
    <property type="nucleotide sequence ID" value="NZ_JBHTIU010000023.1"/>
</dbReference>
<name>A0ABW3D9X6_9BACL</name>
<keyword evidence="2" id="KW-1185">Reference proteome</keyword>
<protein>
    <submittedName>
        <fullName evidence="1">DUF2634 domain-containing protein</fullName>
    </submittedName>
</protein>